<reference evidence="1" key="1">
    <citation type="journal article" date="2014" name="Front. Microbiol.">
        <title>High frequency of phylogenetically diverse reductive dehalogenase-homologous genes in deep subseafloor sedimentary metagenomes.</title>
        <authorList>
            <person name="Kawai M."/>
            <person name="Futagami T."/>
            <person name="Toyoda A."/>
            <person name="Takaki Y."/>
            <person name="Nishi S."/>
            <person name="Hori S."/>
            <person name="Arai W."/>
            <person name="Tsubouchi T."/>
            <person name="Morono Y."/>
            <person name="Uchiyama I."/>
            <person name="Ito T."/>
            <person name="Fujiyama A."/>
            <person name="Inagaki F."/>
            <person name="Takami H."/>
        </authorList>
    </citation>
    <scope>NUCLEOTIDE SEQUENCE</scope>
    <source>
        <strain evidence="1">Expedition CK06-06</strain>
    </source>
</reference>
<dbReference type="EMBL" id="BART01016977">
    <property type="protein sequence ID" value="GAG88333.1"/>
    <property type="molecule type" value="Genomic_DNA"/>
</dbReference>
<organism evidence="1">
    <name type="scientific">marine sediment metagenome</name>
    <dbReference type="NCBI Taxonomy" id="412755"/>
    <lineage>
        <taxon>unclassified sequences</taxon>
        <taxon>metagenomes</taxon>
        <taxon>ecological metagenomes</taxon>
    </lineage>
</organism>
<comment type="caution">
    <text evidence="1">The sequence shown here is derived from an EMBL/GenBank/DDBJ whole genome shotgun (WGS) entry which is preliminary data.</text>
</comment>
<gene>
    <name evidence="1" type="ORF">S01H4_32474</name>
</gene>
<name>X1BVX7_9ZZZZ</name>
<protein>
    <submittedName>
        <fullName evidence="1">Uncharacterized protein</fullName>
    </submittedName>
</protein>
<sequence length="40" mass="4266">MNMDGERIIPTGEITISIGGSQPGFIENASEVLKGSFKIK</sequence>
<dbReference type="AlphaFoldDB" id="X1BVX7"/>
<proteinExistence type="predicted"/>
<evidence type="ECO:0000313" key="1">
    <source>
        <dbReference type="EMBL" id="GAG88333.1"/>
    </source>
</evidence>
<accession>X1BVX7</accession>